<organism evidence="1 2">
    <name type="scientific">Clostridium omnivorum</name>
    <dbReference type="NCBI Taxonomy" id="1604902"/>
    <lineage>
        <taxon>Bacteria</taxon>
        <taxon>Bacillati</taxon>
        <taxon>Bacillota</taxon>
        <taxon>Clostridia</taxon>
        <taxon>Eubacteriales</taxon>
        <taxon>Clostridiaceae</taxon>
        <taxon>Clostridium</taxon>
    </lineage>
</organism>
<evidence type="ECO:0000313" key="2">
    <source>
        <dbReference type="Proteomes" id="UP001208567"/>
    </source>
</evidence>
<dbReference type="Pfam" id="PF07892">
    <property type="entry name" value="DUF1667"/>
    <property type="match status" value="1"/>
</dbReference>
<evidence type="ECO:0000313" key="1">
    <source>
        <dbReference type="EMBL" id="GLC29903.1"/>
    </source>
</evidence>
<reference evidence="1 2" key="1">
    <citation type="journal article" date="2024" name="Int. J. Syst. Evol. Microbiol.">
        <title>Clostridium omnivorum sp. nov., isolated from anoxic soil under the treatment of reductive soil disinfestation.</title>
        <authorList>
            <person name="Ueki A."/>
            <person name="Tonouchi A."/>
            <person name="Kaku N."/>
            <person name="Honma S."/>
            <person name="Ueki K."/>
        </authorList>
    </citation>
    <scope>NUCLEOTIDE SEQUENCE [LARGE SCALE GENOMIC DNA]</scope>
    <source>
        <strain evidence="1 2">E14</strain>
    </source>
</reference>
<protein>
    <recommendedName>
        <fullName evidence="3">Molybdopterin oxidoreductase</fullName>
    </recommendedName>
</protein>
<accession>A0ABQ5N3V7</accession>
<keyword evidence="2" id="KW-1185">Reference proteome</keyword>
<proteinExistence type="predicted"/>
<dbReference type="InterPro" id="IPR012460">
    <property type="entry name" value="DUF1667"/>
</dbReference>
<dbReference type="InterPro" id="IPR036593">
    <property type="entry name" value="CPE0013-like_sf"/>
</dbReference>
<comment type="caution">
    <text evidence="1">The sequence shown here is derived from an EMBL/GenBank/DDBJ whole genome shotgun (WGS) entry which is preliminary data.</text>
</comment>
<dbReference type="Proteomes" id="UP001208567">
    <property type="component" value="Unassembled WGS sequence"/>
</dbReference>
<evidence type="ECO:0008006" key="3">
    <source>
        <dbReference type="Google" id="ProtNLM"/>
    </source>
</evidence>
<gene>
    <name evidence="1" type="ORF">bsdE14_13130</name>
</gene>
<dbReference type="RefSeq" id="WP_264849177.1">
    <property type="nucleotide sequence ID" value="NZ_BRXR01000001.1"/>
</dbReference>
<name>A0ABQ5N3V7_9CLOT</name>
<sequence length="124" mass="14000">MQNFTCIVCPNGCSLTVEKLENTWHVNGNKCKRGIDFAISEITDPKRSLCTTVKTTFKKLPRLPVRTDGEIPLKDVFAAMQVLNKIKIERLYHSGEVVVSNILDTGVNVISTSDMYYFLEEESL</sequence>
<dbReference type="PANTHER" id="PTHR39450:SF1">
    <property type="entry name" value="DUF1667 DOMAIN-CONTAINING PROTEIN"/>
    <property type="match status" value="1"/>
</dbReference>
<dbReference type="PANTHER" id="PTHR39450">
    <property type="entry name" value="MOLYBDOPTERIN OXIDOREDUCTASE, 4FE-4S CLUSTER-BINDING SUBUNIT"/>
    <property type="match status" value="1"/>
</dbReference>
<dbReference type="EMBL" id="BRXR01000001">
    <property type="protein sequence ID" value="GLC29903.1"/>
    <property type="molecule type" value="Genomic_DNA"/>
</dbReference>
<dbReference type="Gene3D" id="3.10.530.10">
    <property type="entry name" value="CPE0013-like"/>
    <property type="match status" value="1"/>
</dbReference>
<dbReference type="SUPFAM" id="SSF160148">
    <property type="entry name" value="CPE0013-like"/>
    <property type="match status" value="1"/>
</dbReference>